<dbReference type="RefSeq" id="WP_228234261.1">
    <property type="nucleotide sequence ID" value="NZ_ARXL01000029.1"/>
</dbReference>
<accession>A0A9Q3YP52</accession>
<keyword evidence="1" id="KW-1133">Transmembrane helix</keyword>
<protein>
    <submittedName>
        <fullName evidence="2">Uncharacterized protein</fullName>
    </submittedName>
</protein>
<dbReference type="EMBL" id="JAJGNA010000016">
    <property type="protein sequence ID" value="MCC4309421.1"/>
    <property type="molecule type" value="Genomic_DNA"/>
</dbReference>
<dbReference type="AlphaFoldDB" id="A0A9Q3YP52"/>
<evidence type="ECO:0000256" key="1">
    <source>
        <dbReference type="SAM" id="Phobius"/>
    </source>
</evidence>
<keyword evidence="1" id="KW-0812">Transmembrane</keyword>
<keyword evidence="3" id="KW-1185">Reference proteome</keyword>
<comment type="caution">
    <text evidence="2">The sequence shown here is derived from an EMBL/GenBank/DDBJ whole genome shotgun (WGS) entry which is preliminary data.</text>
</comment>
<proteinExistence type="predicted"/>
<evidence type="ECO:0000313" key="2">
    <source>
        <dbReference type="EMBL" id="MCC4309421.1"/>
    </source>
</evidence>
<evidence type="ECO:0000313" key="3">
    <source>
        <dbReference type="Proteomes" id="UP001108027"/>
    </source>
</evidence>
<reference evidence="2" key="1">
    <citation type="submission" date="2021-10" db="EMBL/GenBank/DDBJ databases">
        <title>The diversity and Nitrogen Metabolism of Culturable Nitrate-Utilizing Bacteria Within the Oxygen Minimum Zone of the Changjiang (Yangtze River)Estuary.</title>
        <authorList>
            <person name="Zhang D."/>
            <person name="Zheng J."/>
            <person name="Liu S."/>
            <person name="He W."/>
        </authorList>
    </citation>
    <scope>NUCLEOTIDE SEQUENCE</scope>
    <source>
        <strain evidence="2">FXH-223</strain>
    </source>
</reference>
<feature type="transmembrane region" description="Helical" evidence="1">
    <location>
        <begin position="24"/>
        <end position="45"/>
    </location>
</feature>
<name>A0A9Q3YP52_9GAMM</name>
<gene>
    <name evidence="2" type="ORF">LL252_12660</name>
</gene>
<dbReference type="Proteomes" id="UP001108027">
    <property type="component" value="Unassembled WGS sequence"/>
</dbReference>
<organism evidence="2 3">
    <name type="scientific">Alloalcanivorax marinus</name>
    <dbReference type="NCBI Taxonomy" id="1177169"/>
    <lineage>
        <taxon>Bacteria</taxon>
        <taxon>Pseudomonadati</taxon>
        <taxon>Pseudomonadota</taxon>
        <taxon>Gammaproteobacteria</taxon>
        <taxon>Oceanospirillales</taxon>
        <taxon>Alcanivoracaceae</taxon>
        <taxon>Alloalcanivorax</taxon>
    </lineage>
</organism>
<keyword evidence="1" id="KW-0472">Membrane</keyword>
<sequence>MTRPEPDRAPSRATEPLPKSWRPALTLLGALLAVTAAIAVAAAVVDRMIYG</sequence>